<evidence type="ECO:0000256" key="1">
    <source>
        <dbReference type="SAM" id="MobiDB-lite"/>
    </source>
</evidence>
<reference evidence="2" key="2">
    <citation type="submission" date="2023-01" db="EMBL/GenBank/DDBJ databases">
        <authorList>
            <person name="Petersen C."/>
        </authorList>
    </citation>
    <scope>NUCLEOTIDE SEQUENCE</scope>
    <source>
        <strain evidence="2">IBT 15450</strain>
    </source>
</reference>
<dbReference type="Gene3D" id="3.30.110.170">
    <property type="entry name" value="Protein of unknown function (DUF541), domain 1"/>
    <property type="match status" value="1"/>
</dbReference>
<evidence type="ECO:0008006" key="4">
    <source>
        <dbReference type="Google" id="ProtNLM"/>
    </source>
</evidence>
<dbReference type="PANTHER" id="PTHR34387:SF2">
    <property type="entry name" value="SLR1258 PROTEIN"/>
    <property type="match status" value="1"/>
</dbReference>
<dbReference type="Gene3D" id="3.30.70.2970">
    <property type="entry name" value="Protein of unknown function (DUF541), domain 2"/>
    <property type="match status" value="1"/>
</dbReference>
<keyword evidence="3" id="KW-1185">Reference proteome</keyword>
<proteinExistence type="predicted"/>
<comment type="caution">
    <text evidence="2">The sequence shown here is derived from an EMBL/GenBank/DDBJ whole genome shotgun (WGS) entry which is preliminary data.</text>
</comment>
<sequence length="234" mass="25915">MPSLKVTVTGESAVTHYPERGALAFSVRANGSRQEEISKEVTSTSNDVQQFFKLLCPQTKEEHTAAEHPVTTFSSTNIKTWSQPNDRDGKPAPNPHYASISFKAVFRDFSKMSEVIGKLFSYPKVEVDSIDWRLTDETGSELASKARKMALRDAIRKADDYAEVVQRKVVAVEITDYAQGGYRNVAMASTPKRKKAKLYASGPDDDQVDSLDLTPQEIEVTGSVNVMFEAVSDL</sequence>
<dbReference type="EMBL" id="JAQJZL010000010">
    <property type="protein sequence ID" value="KAJ6035679.1"/>
    <property type="molecule type" value="Genomic_DNA"/>
</dbReference>
<dbReference type="AlphaFoldDB" id="A0AAD6N714"/>
<reference evidence="2" key="1">
    <citation type="journal article" date="2023" name="IMA Fungus">
        <title>Comparative genomic study of the Penicillium genus elucidates a diverse pangenome and 15 lateral gene transfer events.</title>
        <authorList>
            <person name="Petersen C."/>
            <person name="Sorensen T."/>
            <person name="Nielsen M.R."/>
            <person name="Sondergaard T.E."/>
            <person name="Sorensen J.L."/>
            <person name="Fitzpatrick D.A."/>
            <person name="Frisvad J.C."/>
            <person name="Nielsen K.L."/>
        </authorList>
    </citation>
    <scope>NUCLEOTIDE SEQUENCE</scope>
    <source>
        <strain evidence="2">IBT 15450</strain>
    </source>
</reference>
<evidence type="ECO:0000313" key="3">
    <source>
        <dbReference type="Proteomes" id="UP001219568"/>
    </source>
</evidence>
<dbReference type="Pfam" id="PF04402">
    <property type="entry name" value="SIMPL"/>
    <property type="match status" value="1"/>
</dbReference>
<organism evidence="2 3">
    <name type="scientific">Penicillium canescens</name>
    <dbReference type="NCBI Taxonomy" id="5083"/>
    <lineage>
        <taxon>Eukaryota</taxon>
        <taxon>Fungi</taxon>
        <taxon>Dikarya</taxon>
        <taxon>Ascomycota</taxon>
        <taxon>Pezizomycotina</taxon>
        <taxon>Eurotiomycetes</taxon>
        <taxon>Eurotiomycetidae</taxon>
        <taxon>Eurotiales</taxon>
        <taxon>Aspergillaceae</taxon>
        <taxon>Penicillium</taxon>
    </lineage>
</organism>
<protein>
    <recommendedName>
        <fullName evidence="4">SIMPL domain-containing protein</fullName>
    </recommendedName>
</protein>
<dbReference type="InterPro" id="IPR007497">
    <property type="entry name" value="SIMPL/DUF541"/>
</dbReference>
<evidence type="ECO:0000313" key="2">
    <source>
        <dbReference type="EMBL" id="KAJ6035679.1"/>
    </source>
</evidence>
<name>A0AAD6N714_PENCN</name>
<gene>
    <name evidence="2" type="ORF">N7460_009854</name>
</gene>
<dbReference type="InterPro" id="IPR052022">
    <property type="entry name" value="26kDa_periplasmic_antigen"/>
</dbReference>
<accession>A0AAD6N714</accession>
<dbReference type="GO" id="GO:0006974">
    <property type="term" value="P:DNA damage response"/>
    <property type="evidence" value="ECO:0007669"/>
    <property type="project" value="TreeGrafter"/>
</dbReference>
<feature type="region of interest" description="Disordered" evidence="1">
    <location>
        <begin position="63"/>
        <end position="94"/>
    </location>
</feature>
<dbReference type="PANTHER" id="PTHR34387">
    <property type="entry name" value="SLR1258 PROTEIN"/>
    <property type="match status" value="1"/>
</dbReference>
<dbReference type="Proteomes" id="UP001219568">
    <property type="component" value="Unassembled WGS sequence"/>
</dbReference>
<feature type="compositionally biased region" description="Polar residues" evidence="1">
    <location>
        <begin position="71"/>
        <end position="84"/>
    </location>
</feature>